<dbReference type="SUPFAM" id="SSF46785">
    <property type="entry name" value="Winged helix' DNA-binding domain"/>
    <property type="match status" value="1"/>
</dbReference>
<dbReference type="PANTHER" id="PTHR35790:SF4">
    <property type="entry name" value="HTH-TYPE TRANSCRIPTIONAL REGULATOR PCHR"/>
    <property type="match status" value="1"/>
</dbReference>
<keyword evidence="1" id="KW-0805">Transcription regulation</keyword>
<comment type="caution">
    <text evidence="5">The sequence shown here is derived from an EMBL/GenBank/DDBJ whole genome shotgun (WGS) entry which is preliminary data.</text>
</comment>
<evidence type="ECO:0000256" key="3">
    <source>
        <dbReference type="ARBA" id="ARBA00023163"/>
    </source>
</evidence>
<keyword evidence="2" id="KW-0238">DNA-binding</keyword>
<feature type="domain" description="HTH marR-type" evidence="4">
    <location>
        <begin position="5"/>
        <end position="152"/>
    </location>
</feature>
<dbReference type="PANTHER" id="PTHR35790">
    <property type="entry name" value="HTH-TYPE TRANSCRIPTIONAL REGULATOR PCHR"/>
    <property type="match status" value="1"/>
</dbReference>
<evidence type="ECO:0000313" key="6">
    <source>
        <dbReference type="Proteomes" id="UP000767334"/>
    </source>
</evidence>
<keyword evidence="3" id="KW-0804">Transcription</keyword>
<name>A0ABS2FLD1_9CLOT</name>
<dbReference type="Pfam" id="PF01047">
    <property type="entry name" value="MarR"/>
    <property type="match status" value="1"/>
</dbReference>
<evidence type="ECO:0000259" key="4">
    <source>
        <dbReference type="PROSITE" id="PS50995"/>
    </source>
</evidence>
<dbReference type="Proteomes" id="UP000767334">
    <property type="component" value="Unassembled WGS sequence"/>
</dbReference>
<proteinExistence type="predicted"/>
<organism evidence="5 6">
    <name type="scientific">Clostridium saudiense</name>
    <dbReference type="NCBI Taxonomy" id="1414720"/>
    <lineage>
        <taxon>Bacteria</taxon>
        <taxon>Bacillati</taxon>
        <taxon>Bacillota</taxon>
        <taxon>Clostridia</taxon>
        <taxon>Eubacteriales</taxon>
        <taxon>Clostridiaceae</taxon>
        <taxon>Clostridium</taxon>
    </lineage>
</organism>
<sequence>MNTKAETIISEMNVLSSKIEVRKNSSNKQILEKVINQDCNLKDVSITECHVISIIANEEQANGIRIANKIGMTRSSISKVVANLIKKGLILSYQDGVNKKKIFYKLTPLGEIINKIHNEEHKKRNIEMINEINKYSEKEQDIILKFIKNLQEFLNE</sequence>
<dbReference type="InterPro" id="IPR000835">
    <property type="entry name" value="HTH_MarR-typ"/>
</dbReference>
<protein>
    <submittedName>
        <fullName evidence="5">MarR family transcriptional regulator</fullName>
    </submittedName>
</protein>
<evidence type="ECO:0000313" key="5">
    <source>
        <dbReference type="EMBL" id="MBM6820698.1"/>
    </source>
</evidence>
<dbReference type="PROSITE" id="PS50995">
    <property type="entry name" value="HTH_MARR_2"/>
    <property type="match status" value="1"/>
</dbReference>
<dbReference type="InterPro" id="IPR023187">
    <property type="entry name" value="Tscrpt_reg_MarR-type_CS"/>
</dbReference>
<dbReference type="PROSITE" id="PS01117">
    <property type="entry name" value="HTH_MARR_1"/>
    <property type="match status" value="1"/>
</dbReference>
<dbReference type="InterPro" id="IPR036390">
    <property type="entry name" value="WH_DNA-bd_sf"/>
</dbReference>
<dbReference type="Gene3D" id="1.10.10.10">
    <property type="entry name" value="Winged helix-like DNA-binding domain superfamily/Winged helix DNA-binding domain"/>
    <property type="match status" value="1"/>
</dbReference>
<gene>
    <name evidence="5" type="ORF">H6A19_15385</name>
</gene>
<accession>A0ABS2FLD1</accession>
<dbReference type="InterPro" id="IPR052067">
    <property type="entry name" value="Metal_resp_HTH_trans_reg"/>
</dbReference>
<dbReference type="SMART" id="SM00347">
    <property type="entry name" value="HTH_MARR"/>
    <property type="match status" value="1"/>
</dbReference>
<dbReference type="InterPro" id="IPR036388">
    <property type="entry name" value="WH-like_DNA-bd_sf"/>
</dbReference>
<keyword evidence="6" id="KW-1185">Reference proteome</keyword>
<evidence type="ECO:0000256" key="1">
    <source>
        <dbReference type="ARBA" id="ARBA00023015"/>
    </source>
</evidence>
<dbReference type="RefSeq" id="WP_148323721.1">
    <property type="nucleotide sequence ID" value="NZ_JACJLL010000148.1"/>
</dbReference>
<evidence type="ECO:0000256" key="2">
    <source>
        <dbReference type="ARBA" id="ARBA00023125"/>
    </source>
</evidence>
<dbReference type="EMBL" id="JACJLL010000148">
    <property type="protein sequence ID" value="MBM6820698.1"/>
    <property type="molecule type" value="Genomic_DNA"/>
</dbReference>
<reference evidence="5 6" key="1">
    <citation type="journal article" date="2021" name="Sci. Rep.">
        <title>The distribution of antibiotic resistance genes in chicken gut microbiota commensals.</title>
        <authorList>
            <person name="Juricova H."/>
            <person name="Matiasovicova J."/>
            <person name="Kubasova T."/>
            <person name="Cejkova D."/>
            <person name="Rychlik I."/>
        </authorList>
    </citation>
    <scope>NUCLEOTIDE SEQUENCE [LARGE SCALE GENOMIC DNA]</scope>
    <source>
        <strain evidence="5 6">An435</strain>
    </source>
</reference>